<dbReference type="Proteomes" id="UP001185927">
    <property type="component" value="Unassembled WGS sequence"/>
</dbReference>
<sequence length="330" mass="35650">MSESTSGMTATVVLDEPGLEMSVVEKTLLAPEIVSITLRPTSGVDLPTWEPGAHIDLVLQNGAIRQYSLCGSVADRSSYRVGVLRDPHSRGGSTFVHDSLQIGDTIEVRGPRNHFALESSKSYVFVAGGIGVTPMIPMAAEAQRAGADFTFLYCGRSRDFMGYLAELNEQFGERLVVNADDESGLFDLAGYFRDPRPDTMIYACGPARFLDATVSAASHWPSGSMHIERFEPPVVDESTNVEFEIVLASSGAALTVPEGQSILEVLRVNGVRVLSSCSEGTCGTCEVSVLSGGEEIDHRDTVLSAEEWESGEMMMVCVSRCRRGRLVLDL</sequence>
<keyword evidence="7" id="KW-0411">Iron-sulfur</keyword>
<dbReference type="PANTHER" id="PTHR47354">
    <property type="entry name" value="NADH OXIDOREDUCTASE HCR"/>
    <property type="match status" value="1"/>
</dbReference>
<keyword evidence="6" id="KW-0408">Iron</keyword>
<dbReference type="InterPro" id="IPR039261">
    <property type="entry name" value="FNR_nucleotide-bd"/>
</dbReference>
<dbReference type="InterPro" id="IPR017927">
    <property type="entry name" value="FAD-bd_FR_type"/>
</dbReference>
<dbReference type="InterPro" id="IPR050415">
    <property type="entry name" value="MRET"/>
</dbReference>
<name>A0ABU4C431_RHOGO</name>
<dbReference type="PROSITE" id="PS00197">
    <property type="entry name" value="2FE2S_FER_1"/>
    <property type="match status" value="1"/>
</dbReference>
<evidence type="ECO:0000256" key="7">
    <source>
        <dbReference type="ARBA" id="ARBA00023014"/>
    </source>
</evidence>
<dbReference type="GO" id="GO:0016491">
    <property type="term" value="F:oxidoreductase activity"/>
    <property type="evidence" value="ECO:0007669"/>
    <property type="project" value="UniProtKB-KW"/>
</dbReference>
<evidence type="ECO:0000256" key="4">
    <source>
        <dbReference type="ARBA" id="ARBA00022723"/>
    </source>
</evidence>
<dbReference type="SUPFAM" id="SSF54292">
    <property type="entry name" value="2Fe-2S ferredoxin-like"/>
    <property type="match status" value="1"/>
</dbReference>
<dbReference type="PANTHER" id="PTHR47354:SF1">
    <property type="entry name" value="CARNITINE MONOOXYGENASE REDUCTASE SUBUNIT"/>
    <property type="match status" value="1"/>
</dbReference>
<dbReference type="InterPro" id="IPR036010">
    <property type="entry name" value="2Fe-2S_ferredoxin-like_sf"/>
</dbReference>
<dbReference type="InterPro" id="IPR017938">
    <property type="entry name" value="Riboflavin_synthase-like_b-brl"/>
</dbReference>
<dbReference type="Gene3D" id="3.40.50.80">
    <property type="entry name" value="Nucleotide-binding domain of ferredoxin-NADP reductase (FNR) module"/>
    <property type="match status" value="1"/>
</dbReference>
<feature type="domain" description="2Fe-2S ferredoxin-type" evidence="8">
    <location>
        <begin position="243"/>
        <end position="330"/>
    </location>
</feature>
<evidence type="ECO:0000259" key="8">
    <source>
        <dbReference type="PROSITE" id="PS51085"/>
    </source>
</evidence>
<dbReference type="InterPro" id="IPR001041">
    <property type="entry name" value="2Fe-2S_ferredoxin-type"/>
</dbReference>
<dbReference type="CDD" id="cd00207">
    <property type="entry name" value="fer2"/>
    <property type="match status" value="1"/>
</dbReference>
<gene>
    <name evidence="10" type="ORF">R3Q16_30855</name>
</gene>
<evidence type="ECO:0000256" key="3">
    <source>
        <dbReference type="ARBA" id="ARBA00022714"/>
    </source>
</evidence>
<proteinExistence type="predicted"/>
<protein>
    <submittedName>
        <fullName evidence="10">PDR/VanB family oxidoreductase</fullName>
        <ecNumber evidence="10">1.-.-.-</ecNumber>
    </submittedName>
</protein>
<evidence type="ECO:0000256" key="1">
    <source>
        <dbReference type="ARBA" id="ARBA00001974"/>
    </source>
</evidence>
<dbReference type="SUPFAM" id="SSF52343">
    <property type="entry name" value="Ferredoxin reductase-like, C-terminal NADP-linked domain"/>
    <property type="match status" value="1"/>
</dbReference>
<evidence type="ECO:0000256" key="2">
    <source>
        <dbReference type="ARBA" id="ARBA00022630"/>
    </source>
</evidence>
<comment type="cofactor">
    <cofactor evidence="1">
        <name>FAD</name>
        <dbReference type="ChEBI" id="CHEBI:57692"/>
    </cofactor>
</comment>
<dbReference type="PRINTS" id="PR00409">
    <property type="entry name" value="PHDIOXRDTASE"/>
</dbReference>
<evidence type="ECO:0000259" key="9">
    <source>
        <dbReference type="PROSITE" id="PS51384"/>
    </source>
</evidence>
<dbReference type="CDD" id="cd06185">
    <property type="entry name" value="PDR_like"/>
    <property type="match status" value="1"/>
</dbReference>
<dbReference type="Gene3D" id="3.10.20.30">
    <property type="match status" value="1"/>
</dbReference>
<dbReference type="PROSITE" id="PS51384">
    <property type="entry name" value="FAD_FR"/>
    <property type="match status" value="1"/>
</dbReference>
<comment type="caution">
    <text evidence="10">The sequence shown here is derived from an EMBL/GenBank/DDBJ whole genome shotgun (WGS) entry which is preliminary data.</text>
</comment>
<feature type="domain" description="FAD-binding FR-type" evidence="9">
    <location>
        <begin position="16"/>
        <end position="118"/>
    </location>
</feature>
<dbReference type="SUPFAM" id="SSF63380">
    <property type="entry name" value="Riboflavin synthase domain-like"/>
    <property type="match status" value="1"/>
</dbReference>
<dbReference type="PROSITE" id="PS51085">
    <property type="entry name" value="2FE2S_FER_2"/>
    <property type="match status" value="1"/>
</dbReference>
<dbReference type="RefSeq" id="WP_317545486.1">
    <property type="nucleotide sequence ID" value="NZ_JAWLKB010000029.1"/>
</dbReference>
<dbReference type="InterPro" id="IPR006058">
    <property type="entry name" value="2Fe2S_fd_BS"/>
</dbReference>
<dbReference type="Pfam" id="PF00111">
    <property type="entry name" value="Fer2"/>
    <property type="match status" value="1"/>
</dbReference>
<dbReference type="InterPro" id="IPR012675">
    <property type="entry name" value="Beta-grasp_dom_sf"/>
</dbReference>
<keyword evidence="11" id="KW-1185">Reference proteome</keyword>
<evidence type="ECO:0000256" key="5">
    <source>
        <dbReference type="ARBA" id="ARBA00023002"/>
    </source>
</evidence>
<accession>A0ABU4C431</accession>
<keyword evidence="3" id="KW-0001">2Fe-2S</keyword>
<keyword evidence="5 10" id="KW-0560">Oxidoreductase</keyword>
<keyword evidence="2" id="KW-0285">Flavoprotein</keyword>
<keyword evidence="4" id="KW-0479">Metal-binding</keyword>
<evidence type="ECO:0000256" key="6">
    <source>
        <dbReference type="ARBA" id="ARBA00023004"/>
    </source>
</evidence>
<dbReference type="Gene3D" id="2.40.30.10">
    <property type="entry name" value="Translation factors"/>
    <property type="match status" value="1"/>
</dbReference>
<dbReference type="EMBL" id="JAWLKB010000029">
    <property type="protein sequence ID" value="MDV6271031.1"/>
    <property type="molecule type" value="Genomic_DNA"/>
</dbReference>
<reference evidence="10 11" key="1">
    <citation type="submission" date="2023-10" db="EMBL/GenBank/DDBJ databases">
        <title>Development of a sustainable strategy for remediation of hydrocarbon-contaminated territories based on the waste exchange concept.</title>
        <authorList>
            <person name="Krivoruchko A."/>
        </authorList>
    </citation>
    <scope>NUCLEOTIDE SEQUENCE [LARGE SCALE GENOMIC DNA]</scope>
    <source>
        <strain evidence="10 11">IEGM 1203</strain>
    </source>
</reference>
<evidence type="ECO:0000313" key="10">
    <source>
        <dbReference type="EMBL" id="MDV6271031.1"/>
    </source>
</evidence>
<evidence type="ECO:0000313" key="11">
    <source>
        <dbReference type="Proteomes" id="UP001185927"/>
    </source>
</evidence>
<dbReference type="EC" id="1.-.-.-" evidence="10"/>
<organism evidence="10 11">
    <name type="scientific">Rhodococcus globerulus</name>
    <dbReference type="NCBI Taxonomy" id="33008"/>
    <lineage>
        <taxon>Bacteria</taxon>
        <taxon>Bacillati</taxon>
        <taxon>Actinomycetota</taxon>
        <taxon>Actinomycetes</taxon>
        <taxon>Mycobacteriales</taxon>
        <taxon>Nocardiaceae</taxon>
        <taxon>Rhodococcus</taxon>
    </lineage>
</organism>